<accession>A0ABW0TRB5</accession>
<feature type="compositionally biased region" description="Acidic residues" evidence="1">
    <location>
        <begin position="421"/>
        <end position="433"/>
    </location>
</feature>
<evidence type="ECO:0008006" key="4">
    <source>
        <dbReference type="Google" id="ProtNLM"/>
    </source>
</evidence>
<keyword evidence="3" id="KW-1185">Reference proteome</keyword>
<evidence type="ECO:0000313" key="2">
    <source>
        <dbReference type="EMBL" id="MFC5591822.1"/>
    </source>
</evidence>
<proteinExistence type="predicted"/>
<comment type="caution">
    <text evidence="2">The sequence shown here is derived from an EMBL/GenBank/DDBJ whole genome shotgun (WGS) entry which is preliminary data.</text>
</comment>
<sequence length="546" mass="63043">MREQKFERALGDLKDMKIGLFLSNHQFVEGVLLAVKQDHLVFDVNQYVFYIARQHIQAFSKNAKDFCISSRIVPYLDRLCLTDILNVMKYSWVTINSSGKQTLFGVLSKISEDHITLINDAELLYIPKSYILTIYSEMSNDQIIKANHMELLASQKTHPATISKEIDEIEIHQPENIQDAVLQLDNETKLPELTLEKETKIIQGEEEKEEPQVVGNGSHDQTEILQQLEMVGKLDLSNKDEKDEIQAGSRQKKTHQNIVPHSTDETKELSRIVMENRLDIQAEKQIIEVIDLESIRMEESLVKLETESSGYSVLEKQDSLELIVQDAEYSNEEVDQEELESIFNNRKEELFSYYEPLDYERSFPLSAWKNIQKEQKAMPNLNNQAGKEESLTLDDHSIQLNDSPESIEFLNAPIDEHDTTNESENDDQSDFVGEESQPSDTNHVLRTIGQMSPEEEKAMLEKQYFSLAKHAAENSQNLEERSNRFGFTFHPPVNRNINNSGKNHQCMERFEKNAFISSEERKRASEEQYVSLMNHAAKMYQQLKDS</sequence>
<dbReference type="EMBL" id="JBHSNO010000018">
    <property type="protein sequence ID" value="MFC5591822.1"/>
    <property type="molecule type" value="Genomic_DNA"/>
</dbReference>
<name>A0ABW0TRB5_9BACL</name>
<dbReference type="RefSeq" id="WP_381440140.1">
    <property type="nucleotide sequence ID" value="NZ_JBHSNO010000018.1"/>
</dbReference>
<dbReference type="Proteomes" id="UP001596109">
    <property type="component" value="Unassembled WGS sequence"/>
</dbReference>
<feature type="region of interest" description="Disordered" evidence="1">
    <location>
        <begin position="243"/>
        <end position="265"/>
    </location>
</feature>
<gene>
    <name evidence="2" type="ORF">ACFPRA_23365</name>
</gene>
<reference evidence="3" key="1">
    <citation type="journal article" date="2019" name="Int. J. Syst. Evol. Microbiol.">
        <title>The Global Catalogue of Microorganisms (GCM) 10K type strain sequencing project: providing services to taxonomists for standard genome sequencing and annotation.</title>
        <authorList>
            <consortium name="The Broad Institute Genomics Platform"/>
            <consortium name="The Broad Institute Genome Sequencing Center for Infectious Disease"/>
            <person name="Wu L."/>
            <person name="Ma J."/>
        </authorList>
    </citation>
    <scope>NUCLEOTIDE SEQUENCE [LARGE SCALE GENOMIC DNA]</scope>
    <source>
        <strain evidence="3">CGMCC 4.1434</strain>
    </source>
</reference>
<evidence type="ECO:0000256" key="1">
    <source>
        <dbReference type="SAM" id="MobiDB-lite"/>
    </source>
</evidence>
<feature type="region of interest" description="Disordered" evidence="1">
    <location>
        <begin position="417"/>
        <end position="443"/>
    </location>
</feature>
<protein>
    <recommendedName>
        <fullName evidence="4">DUF2642 domain-containing protein</fullName>
    </recommendedName>
</protein>
<organism evidence="2 3">
    <name type="scientific">Sporosarcina soli</name>
    <dbReference type="NCBI Taxonomy" id="334736"/>
    <lineage>
        <taxon>Bacteria</taxon>
        <taxon>Bacillati</taxon>
        <taxon>Bacillota</taxon>
        <taxon>Bacilli</taxon>
        <taxon>Bacillales</taxon>
        <taxon>Caryophanaceae</taxon>
        <taxon>Sporosarcina</taxon>
    </lineage>
</organism>
<evidence type="ECO:0000313" key="3">
    <source>
        <dbReference type="Proteomes" id="UP001596109"/>
    </source>
</evidence>